<dbReference type="Pfam" id="PF00108">
    <property type="entry name" value="Thiolase_N"/>
    <property type="match status" value="1"/>
</dbReference>
<dbReference type="EMBL" id="CP016537">
    <property type="protein sequence ID" value="ANU15051.1"/>
    <property type="molecule type" value="Genomic_DNA"/>
</dbReference>
<dbReference type="InterPro" id="IPR020616">
    <property type="entry name" value="Thiolase_N"/>
</dbReference>
<evidence type="ECO:0000256" key="2">
    <source>
        <dbReference type="ARBA" id="ARBA00022679"/>
    </source>
</evidence>
<comment type="similarity">
    <text evidence="1 5">Belongs to the thiolase-like superfamily. Thiolase family.</text>
</comment>
<dbReference type="Proteomes" id="UP000092687">
    <property type="component" value="Chromosome"/>
</dbReference>
<dbReference type="CDD" id="cd00751">
    <property type="entry name" value="thiolase"/>
    <property type="match status" value="1"/>
</dbReference>
<reference evidence="8" key="1">
    <citation type="submission" date="2016-10" db="EMBL/GenBank/DDBJ databases">
        <authorList>
            <person name="de Groot N.N."/>
        </authorList>
    </citation>
    <scope>NUCLEOTIDE SEQUENCE</scope>
    <source>
        <strain evidence="8">DSM 24743</strain>
    </source>
</reference>
<evidence type="ECO:0000259" key="7">
    <source>
        <dbReference type="Pfam" id="PF02803"/>
    </source>
</evidence>
<dbReference type="PIRSF" id="PIRSF000429">
    <property type="entry name" value="Ac-CoA_Ac_transf"/>
    <property type="match status" value="1"/>
</dbReference>
<proteinExistence type="inferred from homology"/>
<feature type="active site" description="Acyl-thioester intermediate" evidence="4">
    <location>
        <position position="89"/>
    </location>
</feature>
<dbReference type="GO" id="GO:0003988">
    <property type="term" value="F:acetyl-CoA C-acyltransferase activity"/>
    <property type="evidence" value="ECO:0007669"/>
    <property type="project" value="UniProtKB-ARBA"/>
</dbReference>
<accession>A0A1C7DUV0</accession>
<feature type="domain" description="Thiolase N-terminal" evidence="6">
    <location>
        <begin position="4"/>
        <end position="251"/>
    </location>
</feature>
<dbReference type="PROSITE" id="PS00099">
    <property type="entry name" value="THIOLASE_3"/>
    <property type="match status" value="1"/>
</dbReference>
<organism evidence="8 9">
    <name type="scientific">Planococcus halocryophilus</name>
    <dbReference type="NCBI Taxonomy" id="1215089"/>
    <lineage>
        <taxon>Bacteria</taxon>
        <taxon>Bacillati</taxon>
        <taxon>Bacillota</taxon>
        <taxon>Bacilli</taxon>
        <taxon>Bacillales</taxon>
        <taxon>Caryophanaceae</taxon>
        <taxon>Planococcus</taxon>
    </lineage>
</organism>
<feature type="active site" description="Proton acceptor" evidence="4">
    <location>
        <position position="338"/>
    </location>
</feature>
<keyword evidence="2 5" id="KW-0808">Transferase</keyword>
<protein>
    <submittedName>
        <fullName evidence="8">Acetyl-CoA acetyltransferase</fullName>
    </submittedName>
</protein>
<evidence type="ECO:0000259" key="6">
    <source>
        <dbReference type="Pfam" id="PF00108"/>
    </source>
</evidence>
<dbReference type="KEGG" id="phc:BBI08_14830"/>
<dbReference type="InterPro" id="IPR020613">
    <property type="entry name" value="Thiolase_CS"/>
</dbReference>
<evidence type="ECO:0000313" key="9">
    <source>
        <dbReference type="Proteomes" id="UP000092687"/>
    </source>
</evidence>
<dbReference type="NCBIfam" id="TIGR01930">
    <property type="entry name" value="AcCoA-C-Actrans"/>
    <property type="match status" value="1"/>
</dbReference>
<dbReference type="PROSITE" id="PS00737">
    <property type="entry name" value="THIOLASE_2"/>
    <property type="match status" value="1"/>
</dbReference>
<name>A0A1C7DUV0_9BACL</name>
<dbReference type="FunFam" id="3.40.47.10:FF:000010">
    <property type="entry name" value="Acetyl-CoA acetyltransferase (Thiolase)"/>
    <property type="match status" value="1"/>
</dbReference>
<gene>
    <name evidence="8" type="ORF">BBI08_14830</name>
</gene>
<dbReference type="InterPro" id="IPR020610">
    <property type="entry name" value="Thiolase_AS"/>
</dbReference>
<dbReference type="PANTHER" id="PTHR43365:SF1">
    <property type="entry name" value="ACETYL-COA C-ACYLTRANSFERASE"/>
    <property type="match status" value="1"/>
</dbReference>
<feature type="domain" description="Thiolase C-terminal" evidence="7">
    <location>
        <begin position="259"/>
        <end position="381"/>
    </location>
</feature>
<dbReference type="RefSeq" id="WP_008498760.1">
    <property type="nucleotide sequence ID" value="NZ_CP016537.2"/>
</dbReference>
<dbReference type="STRING" id="1215089.BBI08_14830"/>
<evidence type="ECO:0000256" key="5">
    <source>
        <dbReference type="RuleBase" id="RU003557"/>
    </source>
</evidence>
<dbReference type="AlphaFoldDB" id="A0A1C7DUV0"/>
<dbReference type="Pfam" id="PF02803">
    <property type="entry name" value="Thiolase_C"/>
    <property type="match status" value="1"/>
</dbReference>
<keyword evidence="9" id="KW-1185">Reference proteome</keyword>
<dbReference type="InterPro" id="IPR002155">
    <property type="entry name" value="Thiolase"/>
</dbReference>
<sequence length="382" mass="40555">MREVVIIEGVRSPVGRRKGGFTNERPDELAAVVLDELVSRAGVAKSDIEDVILGCVSQAGEQGGNIARTAALIAGFPDYVPGVTIDRQCGSSQQAVHFGAQAILAGDMDIVIAGGVESMTRVPMFSNMQGAKPSKKLTDQYEIINQGLSAERIAEKWGFTREQLDAFSVQSHERAQHAIKEGRYKREIVPIQTEGPHGEAIVVSEDEGPRPGTTQEVLGSLKTVFDENGVITAGNASQMSDGASAVLLMSAEKARELGLKPKARIIARSVVGSDPTLMLTGPIAATKKVLAKAGLEIDDMDRYEVNEAFAPVPLAWLHDIGGDSEKLNVNGGAIALGHPLGATGTKLLVSLLHELERTNGRYGLLAICEGMGMANATIIERI</sequence>
<evidence type="ECO:0000313" key="8">
    <source>
        <dbReference type="EMBL" id="ANU15051.1"/>
    </source>
</evidence>
<keyword evidence="3 5" id="KW-0012">Acyltransferase</keyword>
<dbReference type="SUPFAM" id="SSF53901">
    <property type="entry name" value="Thiolase-like"/>
    <property type="match status" value="2"/>
</dbReference>
<dbReference type="InterPro" id="IPR016039">
    <property type="entry name" value="Thiolase-like"/>
</dbReference>
<evidence type="ECO:0000256" key="4">
    <source>
        <dbReference type="PIRSR" id="PIRSR000429-1"/>
    </source>
</evidence>
<dbReference type="Gene3D" id="3.40.47.10">
    <property type="match status" value="1"/>
</dbReference>
<dbReference type="InterPro" id="IPR020617">
    <property type="entry name" value="Thiolase_C"/>
</dbReference>
<feature type="active site" description="Proton acceptor" evidence="4">
    <location>
        <position position="368"/>
    </location>
</feature>
<dbReference type="OrthoDB" id="2774224at2"/>
<dbReference type="PANTHER" id="PTHR43365">
    <property type="entry name" value="BLR7806 PROTEIN"/>
    <property type="match status" value="1"/>
</dbReference>
<evidence type="ECO:0000256" key="3">
    <source>
        <dbReference type="ARBA" id="ARBA00023315"/>
    </source>
</evidence>
<evidence type="ECO:0000256" key="1">
    <source>
        <dbReference type="ARBA" id="ARBA00010982"/>
    </source>
</evidence>